<gene>
    <name evidence="4" type="ORF">JKP88DRAFT_352878</name>
</gene>
<dbReference type="InterPro" id="IPR005084">
    <property type="entry name" value="CBM6"/>
</dbReference>
<sequence length="660" mass="67550">MDAAMDTAGVDQTSKAILMKYFRHMSYFLVAGRSYTNCTHLIASSYLTGKTNASNTDGYAAWVGEDAKDSGSPVVREMVGAALNAAETEIATAESALAAASKGDSSALGVLWFKINSQGAPQKLVEVPASATLCGLRQAIARETGVAPGHQHLSAQGVDFSVADTTLISSMGLADKSVINMVSREPAGPPGEAGAALRRIRRAGVHGRTPFQALALVLHAFLMEQGFVCTGLHEGAGAQGGARVAGFAAPVRDVPEEKFVPEGWNAEGGVAMLVDKVLPAAAKQPPSPTREVRPQPQADVDPLRIGPPRLPGPMPVPGMGPGPGGLGAPGYGGDFSGDLMPGGGPGFPGGGGLMGPDHPMFGGPRGMHLPQADSKCEARNLAVAAAYKGWPYFDAIPNVSGEFTLEAEWFDMGGQGVAYNNIFQANDQPPNFIRLQEPIVKEGKDVPVALQINDVQGSTDPSGKATEGDGEIAVGMGVAGEWMRYTINVPVGGTFETVWRVAVYDASGADVAIETKLTVGTGNEADPCALAGAGGLKIAANTGYWKAFETFAGANIDLPSGEHILTICLDKVAGFEVNWVRFGQAPAAGDPAQPATPTNCAATGSACSADMPCCAGTCSDSFECTAAADAVKQAQSSAAAVRGGVAALACAAAAAAALHW</sequence>
<dbReference type="InterPro" id="IPR029071">
    <property type="entry name" value="Ubiquitin-like_domsf"/>
</dbReference>
<dbReference type="Gene3D" id="2.60.120.260">
    <property type="entry name" value="Galactose-binding domain-like"/>
    <property type="match status" value="1"/>
</dbReference>
<dbReference type="AlphaFoldDB" id="A0A835ZEP6"/>
<comment type="caution">
    <text evidence="4">The sequence shown here is derived from an EMBL/GenBank/DDBJ whole genome shotgun (WGS) entry which is preliminary data.</text>
</comment>
<dbReference type="Gene3D" id="3.10.20.90">
    <property type="entry name" value="Phosphatidylinositol 3-kinase Catalytic Subunit, Chain A, domain 1"/>
    <property type="match status" value="1"/>
</dbReference>
<dbReference type="Gene3D" id="3.40.1000.30">
    <property type="match status" value="1"/>
</dbReference>
<reference evidence="4" key="1">
    <citation type="submission" date="2021-02" db="EMBL/GenBank/DDBJ databases">
        <title>First Annotated Genome of the Yellow-green Alga Tribonema minus.</title>
        <authorList>
            <person name="Mahan K.M."/>
        </authorList>
    </citation>
    <scope>NUCLEOTIDE SEQUENCE</scope>
    <source>
        <strain evidence="4">UTEX B ZZ1240</strain>
    </source>
</reference>
<proteinExistence type="predicted"/>
<dbReference type="Proteomes" id="UP000664859">
    <property type="component" value="Unassembled WGS sequence"/>
</dbReference>
<name>A0A835ZEP6_9STRA</name>
<evidence type="ECO:0000313" key="4">
    <source>
        <dbReference type="EMBL" id="KAG5189965.1"/>
    </source>
</evidence>
<protein>
    <submittedName>
        <fullName evidence="4">Uncharacterized protein</fullName>
    </submittedName>
</protein>
<feature type="domain" description="CBM6" evidence="3">
    <location>
        <begin position="444"/>
        <end position="583"/>
    </location>
</feature>
<dbReference type="InterPro" id="IPR008979">
    <property type="entry name" value="Galactose-bd-like_sf"/>
</dbReference>
<dbReference type="PROSITE" id="PS51175">
    <property type="entry name" value="CBM6"/>
    <property type="match status" value="1"/>
</dbReference>
<evidence type="ECO:0000259" key="2">
    <source>
        <dbReference type="PROSITE" id="PS50053"/>
    </source>
</evidence>
<dbReference type="CDD" id="cd04080">
    <property type="entry name" value="CBM6_cellulase-like"/>
    <property type="match status" value="1"/>
</dbReference>
<dbReference type="InterPro" id="IPR000626">
    <property type="entry name" value="Ubiquitin-like_dom"/>
</dbReference>
<dbReference type="PROSITE" id="PS50053">
    <property type="entry name" value="UBIQUITIN_2"/>
    <property type="match status" value="1"/>
</dbReference>
<dbReference type="EMBL" id="JAFCMP010000041">
    <property type="protein sequence ID" value="KAG5189965.1"/>
    <property type="molecule type" value="Genomic_DNA"/>
</dbReference>
<dbReference type="SUPFAM" id="SSF54236">
    <property type="entry name" value="Ubiquitin-like"/>
    <property type="match status" value="1"/>
</dbReference>
<evidence type="ECO:0000259" key="3">
    <source>
        <dbReference type="PROSITE" id="PS51175"/>
    </source>
</evidence>
<evidence type="ECO:0000313" key="5">
    <source>
        <dbReference type="Proteomes" id="UP000664859"/>
    </source>
</evidence>
<keyword evidence="5" id="KW-1185">Reference proteome</keyword>
<dbReference type="SUPFAM" id="SSF49785">
    <property type="entry name" value="Galactose-binding domain-like"/>
    <property type="match status" value="1"/>
</dbReference>
<organism evidence="4 5">
    <name type="scientific">Tribonema minus</name>
    <dbReference type="NCBI Taxonomy" id="303371"/>
    <lineage>
        <taxon>Eukaryota</taxon>
        <taxon>Sar</taxon>
        <taxon>Stramenopiles</taxon>
        <taxon>Ochrophyta</taxon>
        <taxon>PX clade</taxon>
        <taxon>Xanthophyceae</taxon>
        <taxon>Tribonematales</taxon>
        <taxon>Tribonemataceae</taxon>
        <taxon>Tribonema</taxon>
    </lineage>
</organism>
<evidence type="ECO:0000256" key="1">
    <source>
        <dbReference type="SAM" id="MobiDB-lite"/>
    </source>
</evidence>
<feature type="domain" description="Ubiquitin-like" evidence="2">
    <location>
        <begin position="111"/>
        <end position="188"/>
    </location>
</feature>
<dbReference type="GO" id="GO:0030246">
    <property type="term" value="F:carbohydrate binding"/>
    <property type="evidence" value="ECO:0007669"/>
    <property type="project" value="InterPro"/>
</dbReference>
<accession>A0A835ZEP6</accession>
<feature type="region of interest" description="Disordered" evidence="1">
    <location>
        <begin position="282"/>
        <end position="314"/>
    </location>
</feature>